<dbReference type="EMBL" id="JACANB010000005">
    <property type="protein sequence ID" value="MDM1696793.1"/>
    <property type="molecule type" value="Genomic_DNA"/>
</dbReference>
<reference evidence="2" key="2">
    <citation type="journal article" date="2022" name="Sci. Total Environ.">
        <title>Prevalence, transmission, and molecular epidemiology of tet(X)-positive bacteria among humans, animals, and environmental niches in China: An epidemiological, and genomic-based study.</title>
        <authorList>
            <person name="Dong N."/>
            <person name="Zeng Y."/>
            <person name="Cai C."/>
            <person name="Sun C."/>
            <person name="Lu J."/>
            <person name="Liu C."/>
            <person name="Zhou H."/>
            <person name="Sun Q."/>
            <person name="Shu L."/>
            <person name="Wang H."/>
            <person name="Wang Y."/>
            <person name="Wang S."/>
            <person name="Wu C."/>
            <person name="Chan E.W."/>
            <person name="Chen G."/>
            <person name="Shen Z."/>
            <person name="Chen S."/>
            <person name="Zhang R."/>
        </authorList>
    </citation>
    <scope>NUCLEOTIDE SEQUENCE</scope>
    <source>
        <strain evidence="2">DF46-2-2</strain>
    </source>
</reference>
<dbReference type="InterPro" id="IPR036061">
    <property type="entry name" value="CheW-like_dom_sf"/>
</dbReference>
<feature type="domain" description="CheW-like" evidence="1">
    <location>
        <begin position="11"/>
        <end position="162"/>
    </location>
</feature>
<protein>
    <submittedName>
        <fullName evidence="2">Chemotaxis protein CheW</fullName>
    </submittedName>
</protein>
<dbReference type="RefSeq" id="WP_286594052.1">
    <property type="nucleotide sequence ID" value="NZ_JACANB010000005.1"/>
</dbReference>
<organism evidence="2 3">
    <name type="scientific">Thiopseudomonas alkaliphila</name>
    <dbReference type="NCBI Taxonomy" id="1697053"/>
    <lineage>
        <taxon>Bacteria</taxon>
        <taxon>Pseudomonadati</taxon>
        <taxon>Pseudomonadota</taxon>
        <taxon>Gammaproteobacteria</taxon>
        <taxon>Pseudomonadales</taxon>
        <taxon>Pseudomonadaceae</taxon>
        <taxon>Thiopseudomonas</taxon>
    </lineage>
</organism>
<dbReference type="Gene3D" id="2.30.30.40">
    <property type="entry name" value="SH3 Domains"/>
    <property type="match status" value="1"/>
</dbReference>
<evidence type="ECO:0000313" key="2">
    <source>
        <dbReference type="EMBL" id="MDM1696793.1"/>
    </source>
</evidence>
<dbReference type="GO" id="GO:0006935">
    <property type="term" value="P:chemotaxis"/>
    <property type="evidence" value="ECO:0007669"/>
    <property type="project" value="InterPro"/>
</dbReference>
<evidence type="ECO:0000259" key="1">
    <source>
        <dbReference type="PROSITE" id="PS50851"/>
    </source>
</evidence>
<gene>
    <name evidence="2" type="ORF">HX099_09000</name>
</gene>
<comment type="caution">
    <text evidence="2">The sequence shown here is derived from an EMBL/GenBank/DDBJ whole genome shotgun (WGS) entry which is preliminary data.</text>
</comment>
<sequence>MYSTTTPDTTPLKASLLPLADHLLLVPSLVIVEVIGAHHKLTPQPDAPQWLLGTTEWKGKQVPVVDFELGCQLPHTDKTSNRRLVIINAISGDTRIKFFALRLYGIPSGIELSASLLHEIPNTPHNWTLSQVRIGNIQAIIPNLVALEKAIITSGFKAQVLD</sequence>
<dbReference type="Pfam" id="PF01584">
    <property type="entry name" value="CheW"/>
    <property type="match status" value="1"/>
</dbReference>
<dbReference type="AlphaFoldDB" id="A0AAW7DUY3"/>
<name>A0AAW7DUY3_9GAMM</name>
<dbReference type="GO" id="GO:0007165">
    <property type="term" value="P:signal transduction"/>
    <property type="evidence" value="ECO:0007669"/>
    <property type="project" value="InterPro"/>
</dbReference>
<dbReference type="SUPFAM" id="SSF50341">
    <property type="entry name" value="CheW-like"/>
    <property type="match status" value="1"/>
</dbReference>
<reference evidence="2" key="1">
    <citation type="submission" date="2020-06" db="EMBL/GenBank/DDBJ databases">
        <authorList>
            <person name="Dong N."/>
        </authorList>
    </citation>
    <scope>NUCLEOTIDE SEQUENCE</scope>
    <source>
        <strain evidence="2">DF46-2-2</strain>
    </source>
</reference>
<dbReference type="SMART" id="SM00260">
    <property type="entry name" value="CheW"/>
    <property type="match status" value="1"/>
</dbReference>
<evidence type="ECO:0000313" key="3">
    <source>
        <dbReference type="Proteomes" id="UP001173465"/>
    </source>
</evidence>
<dbReference type="Gene3D" id="2.40.50.180">
    <property type="entry name" value="CheA-289, Domain 4"/>
    <property type="match status" value="1"/>
</dbReference>
<proteinExistence type="predicted"/>
<dbReference type="InterPro" id="IPR002545">
    <property type="entry name" value="CheW-lke_dom"/>
</dbReference>
<dbReference type="PROSITE" id="PS50851">
    <property type="entry name" value="CHEW"/>
    <property type="match status" value="1"/>
</dbReference>
<dbReference type="Proteomes" id="UP001173465">
    <property type="component" value="Unassembled WGS sequence"/>
</dbReference>
<accession>A0AAW7DUY3</accession>